<feature type="modified residue" description="N6-(pyridoxal phosphate)lysine" evidence="2 3">
    <location>
        <position position="47"/>
    </location>
</feature>
<gene>
    <name evidence="6" type="ORF">JL106_10375</name>
</gene>
<dbReference type="EMBL" id="JAERWK010000012">
    <property type="protein sequence ID" value="MBM9467684.1"/>
    <property type="molecule type" value="Genomic_DNA"/>
</dbReference>
<proteinExistence type="inferred from homology"/>
<dbReference type="SUPFAM" id="SSF51419">
    <property type="entry name" value="PLP-binding barrel"/>
    <property type="match status" value="1"/>
</dbReference>
<dbReference type="Pfam" id="PF01168">
    <property type="entry name" value="Ala_racemase_N"/>
    <property type="match status" value="1"/>
</dbReference>
<dbReference type="Proteomes" id="UP000663792">
    <property type="component" value="Unassembled WGS sequence"/>
</dbReference>
<evidence type="ECO:0000256" key="1">
    <source>
        <dbReference type="ARBA" id="ARBA00022898"/>
    </source>
</evidence>
<dbReference type="InterPro" id="IPR011078">
    <property type="entry name" value="PyrdxlP_homeostasis"/>
</dbReference>
<comment type="caution">
    <text evidence="6">The sequence shown here is derived from an EMBL/GenBank/DDBJ whole genome shotgun (WGS) entry which is preliminary data.</text>
</comment>
<comment type="function">
    <text evidence="2">Pyridoxal 5'-phosphate (PLP)-binding protein, which is involved in PLP homeostasis.</text>
</comment>
<dbReference type="CDD" id="cd00635">
    <property type="entry name" value="PLPDE_III_YBL036c_like"/>
    <property type="match status" value="1"/>
</dbReference>
<dbReference type="InterPro" id="IPR029066">
    <property type="entry name" value="PLP-binding_barrel"/>
</dbReference>
<evidence type="ECO:0000256" key="3">
    <source>
        <dbReference type="PIRSR" id="PIRSR004848-1"/>
    </source>
</evidence>
<reference evidence="6" key="1">
    <citation type="submission" date="2021-01" db="EMBL/GenBank/DDBJ databases">
        <title>YIM 132084 draft genome.</title>
        <authorList>
            <person name="An D."/>
        </authorList>
    </citation>
    <scope>NUCLEOTIDE SEQUENCE</scope>
    <source>
        <strain evidence="6">YIM 132084</strain>
    </source>
</reference>
<dbReference type="RefSeq" id="WP_205260631.1">
    <property type="nucleotide sequence ID" value="NZ_JAERWK010000012.1"/>
</dbReference>
<dbReference type="Gene3D" id="3.20.20.10">
    <property type="entry name" value="Alanine racemase"/>
    <property type="match status" value="1"/>
</dbReference>
<keyword evidence="7" id="KW-1185">Reference proteome</keyword>
<dbReference type="PANTHER" id="PTHR10146:SF14">
    <property type="entry name" value="PYRIDOXAL PHOSPHATE HOMEOSTASIS PROTEIN"/>
    <property type="match status" value="1"/>
</dbReference>
<accession>A0A938YGG5</accession>
<evidence type="ECO:0000256" key="4">
    <source>
        <dbReference type="RuleBase" id="RU004514"/>
    </source>
</evidence>
<evidence type="ECO:0000313" key="7">
    <source>
        <dbReference type="Proteomes" id="UP000663792"/>
    </source>
</evidence>
<evidence type="ECO:0000259" key="5">
    <source>
        <dbReference type="Pfam" id="PF01168"/>
    </source>
</evidence>
<feature type="domain" description="Alanine racemase N-terminal" evidence="5">
    <location>
        <begin position="39"/>
        <end position="246"/>
    </location>
</feature>
<dbReference type="GO" id="GO:0030170">
    <property type="term" value="F:pyridoxal phosphate binding"/>
    <property type="evidence" value="ECO:0007669"/>
    <property type="project" value="UniProtKB-UniRule"/>
</dbReference>
<evidence type="ECO:0000313" key="6">
    <source>
        <dbReference type="EMBL" id="MBM9467684.1"/>
    </source>
</evidence>
<dbReference type="HAMAP" id="MF_02087">
    <property type="entry name" value="PLP_homeostasis"/>
    <property type="match status" value="1"/>
</dbReference>
<name>A0A938YGG5_9ACTN</name>
<comment type="cofactor">
    <cofactor evidence="3">
        <name>pyridoxal 5'-phosphate</name>
        <dbReference type="ChEBI" id="CHEBI:597326"/>
    </cofactor>
</comment>
<dbReference type="PIRSF" id="PIRSF004848">
    <property type="entry name" value="YBL036c_PLPDEIII"/>
    <property type="match status" value="1"/>
</dbReference>
<sequence>MTLTACSPKSEDDGLAVRLAGVRAMVNHAATAAGRDPAGVRVLLATKTVGADRVLAVLRAGWTLIGENRVQEVLAKAPELEEARLAGVPHELHFIGHLQSNKVNQVLPRLTCLQTLDSAELADRLDRRLAALDRTLDVMVQVNVSGEASKSGVDPEAALDLVGAVAARSRLRVTGLMTIGLNSPDRGAVRAGYARLAQLREQVLAQRLAGPGPIELSMGMSGDYADAITEGATMVRLGSAVFGARPAR</sequence>
<dbReference type="InterPro" id="IPR001608">
    <property type="entry name" value="Ala_racemase_N"/>
</dbReference>
<keyword evidence="1 2" id="KW-0663">Pyridoxal phosphate</keyword>
<dbReference type="FunFam" id="3.20.20.10:FF:000018">
    <property type="entry name" value="Pyridoxal phosphate homeostasis protein"/>
    <property type="match status" value="1"/>
</dbReference>
<dbReference type="PANTHER" id="PTHR10146">
    <property type="entry name" value="PROLINE SYNTHETASE CO-TRANSCRIBED BACTERIAL HOMOLOG PROTEIN"/>
    <property type="match status" value="1"/>
</dbReference>
<comment type="similarity">
    <text evidence="2 4">Belongs to the pyridoxal phosphate-binding protein YggS/PROSC family.</text>
</comment>
<evidence type="ECO:0000256" key="2">
    <source>
        <dbReference type="HAMAP-Rule" id="MF_02087"/>
    </source>
</evidence>
<protein>
    <recommendedName>
        <fullName evidence="2">Pyridoxal phosphate homeostasis protein</fullName>
        <shortName evidence="2">PLP homeostasis protein</shortName>
    </recommendedName>
</protein>
<dbReference type="AlphaFoldDB" id="A0A938YGG5"/>
<organism evidence="6 7">
    <name type="scientific">Nakamurella leprariae</name>
    <dbReference type="NCBI Taxonomy" id="2803911"/>
    <lineage>
        <taxon>Bacteria</taxon>
        <taxon>Bacillati</taxon>
        <taxon>Actinomycetota</taxon>
        <taxon>Actinomycetes</taxon>
        <taxon>Nakamurellales</taxon>
        <taxon>Nakamurellaceae</taxon>
        <taxon>Nakamurella</taxon>
    </lineage>
</organism>
<dbReference type="NCBIfam" id="TIGR00044">
    <property type="entry name" value="YggS family pyridoxal phosphate-dependent enzyme"/>
    <property type="match status" value="1"/>
</dbReference>